<dbReference type="RefSeq" id="WP_229209545.1">
    <property type="nucleotide sequence ID" value="NZ_FNXY01000003.1"/>
</dbReference>
<keyword evidence="2" id="KW-1185">Reference proteome</keyword>
<sequence length="892" mass="102393">MINLKGFSQSQILLSLSNSPGKVIPGGYVTLFFDVKSSTPFSTPIEEFIVLPEKWTLLSERKPEIVPGQKDLRYFFVIGTPSECSAGEFQVDFKFSANGQQLSKSVSISIQEVRKVEIFVVSQPEFVKEGDTLHIEYLIQNSGNITEKIALRTDRGKIENQGDSIILIPNAKTKVMVSQIIPFTENNAWQTSSELTAVLAGEKSPVYQVTAIPVFSSKVKKIDRYFRFPVEIGGGYLSYTYGGKHMYAYQYTVNGRGFVDQKEKHFVDFVARGPNQFVFPAIGSYDQYSLDYQYKRNTFISLGDYVLQLNNLMEFGRFGRGAKLQQQFRKIGYTVFYQKARFYFNQKESAGGKFIYKISESSNIAVNYMSKNVVQRDSEFWSKLVGISSVIRTKNFQLETEVARGFAREKTDYGAYIRMQMTKSWLSLSGNLIYAGKNFYGFYNNSLLINSNVGFNITKKITLGLNGNFSDVNPSLDANLYSVSPKDRSYMAFLSYQLNAKHRFFVFYAIQEREDRQRPSQFHYSENFGNISYNLYQEKFTLFYQGRYGFSRNELIPDNTGKRESFSNLAQPSFRIFSWIWIGSYLEHQHTSKFSNANVIQDLFFYGGNARINLKRNLFATFLYRNNYAPDELYEKRSYMDASVLLDLKRHRFTLTGGRSFIPNMSNSDQNTLFFSLRYALKLNVPLHRKRNIGTVRGRLIGSGFLKQGNLIQLGSHKFLTDSTGVFAFEGVVPDRYYLSINQNESKHDGVVPNVKMPMFVDVKADSLKILEIPFTRTGGITGKVEFMKPNRSGLSSFLVQRPTVLIKLANETTNFMTELNDKDEFSFKEMKPGNWTLSAIIPGNQDRFVIEENQKQFEIAIDKTMTVVFKIRPNEKRIHFSEKSFDLSIKK</sequence>
<dbReference type="AlphaFoldDB" id="A0A1H6SUL0"/>
<dbReference type="STRING" id="408657.SAMN04487995_1844"/>
<organism evidence="1 2">
    <name type="scientific">Dyadobacter koreensis</name>
    <dbReference type="NCBI Taxonomy" id="408657"/>
    <lineage>
        <taxon>Bacteria</taxon>
        <taxon>Pseudomonadati</taxon>
        <taxon>Bacteroidota</taxon>
        <taxon>Cytophagia</taxon>
        <taxon>Cytophagales</taxon>
        <taxon>Spirosomataceae</taxon>
        <taxon>Dyadobacter</taxon>
    </lineage>
</organism>
<protein>
    <submittedName>
        <fullName evidence="1">Uncharacterized protein</fullName>
    </submittedName>
</protein>
<dbReference type="EMBL" id="FNXY01000003">
    <property type="protein sequence ID" value="SEI71603.1"/>
    <property type="molecule type" value="Genomic_DNA"/>
</dbReference>
<accession>A0A1H6SUL0</accession>
<reference evidence="1 2" key="1">
    <citation type="submission" date="2016-10" db="EMBL/GenBank/DDBJ databases">
        <authorList>
            <person name="de Groot N.N."/>
        </authorList>
    </citation>
    <scope>NUCLEOTIDE SEQUENCE [LARGE SCALE GENOMIC DNA]</scope>
    <source>
        <strain evidence="1 2">DSM 19938</strain>
    </source>
</reference>
<dbReference type="Proteomes" id="UP000199532">
    <property type="component" value="Unassembled WGS sequence"/>
</dbReference>
<evidence type="ECO:0000313" key="1">
    <source>
        <dbReference type="EMBL" id="SEI71603.1"/>
    </source>
</evidence>
<evidence type="ECO:0000313" key="2">
    <source>
        <dbReference type="Proteomes" id="UP000199532"/>
    </source>
</evidence>
<proteinExistence type="predicted"/>
<name>A0A1H6SUL0_9BACT</name>
<gene>
    <name evidence="1" type="ORF">SAMN04487995_1844</name>
</gene>